<evidence type="ECO:0000313" key="6">
    <source>
        <dbReference type="Proteomes" id="UP001189429"/>
    </source>
</evidence>
<keyword evidence="1" id="KW-0863">Zinc-finger</keyword>
<dbReference type="Proteomes" id="UP001189429">
    <property type="component" value="Unassembled WGS sequence"/>
</dbReference>
<dbReference type="InterPro" id="IPR001394">
    <property type="entry name" value="Peptidase_C19_UCH"/>
</dbReference>
<dbReference type="InterPro" id="IPR046700">
    <property type="entry name" value="DUF6570"/>
</dbReference>
<gene>
    <name evidence="5" type="ORF">PCOR1329_LOCUS408</name>
</gene>
<reference evidence="5" key="1">
    <citation type="submission" date="2023-10" db="EMBL/GenBank/DDBJ databases">
        <authorList>
            <person name="Chen Y."/>
            <person name="Shah S."/>
            <person name="Dougan E. K."/>
            <person name="Thang M."/>
            <person name="Chan C."/>
        </authorList>
    </citation>
    <scope>NUCLEOTIDE SEQUENCE [LARGE SCALE GENOMIC DNA]</scope>
</reference>
<feature type="region of interest" description="Disordered" evidence="2">
    <location>
        <begin position="42"/>
        <end position="87"/>
    </location>
</feature>
<sequence>MPPKGSGARCRINVVKRERGEPCIYGPDRDDLAAATADKARLARMPETGQRAELRRLQAEHAQAPPTDSQGGAQPGPDSSDGGRKGLENDLAQRWRRWERSTRLQPAALILKQRIDALLQTERESKLGDERAEGAEQALLMLHQHWCEGNDVHDEDRWRQPALHRSRGGQHPYPGFSNLFNTCYLNAPLQCLLHCPAARAALLGAECEGEPLLVQELRALASACVRGAPLPAEDVGGAAPAPARVDRWSPHAFLDAFLEMHWVDFRLGRHGDASEALSFVVDDTQGLRRLFQTGCGEEVMLRLPAFVDGADDGDDALSPQDFFLDGGAQRLDARELLRRGVSMGGRLRSKPELLAVHVPQRWERGDGTALFLGSCDIAPYWSELPEVVLRAGGEDVAYRLRAYVQYILPEGSDVIPSHVLSDPQGHFVAHFEEDGSWYTADDLGDRPHVVRWAPGTEHKMPFVIFLERMDSRAAGADACPWPPGPVVDDAEGLGDGGDVDADGEDSFGPDGAPEEEGGAGDASHSGARKRPAASARSGAPAKKRLRLRGKQSRDGRQQIRDGRQQSRDGRQQSRDGRQQSRAGWLQKDKQRGCKPEDVLRQGRKPKGKGDNADGSRQDAQNNATAPVLRSSREAKSLQTASEERRKCGDLFLLLHLMEPLAAADDLLEHYPDFFVYAGDDCTRRWATFLQAPDRSDKLAGRLREALGVTENEISDAKRRLESGEWHGHHVAELLDERLDSAHGAHSVAATVRLAAGDASAALGDGNPLRAHLAEAWQRRPCNRGPPRHAAMPARLRDRSEWFQCPAPALQYACRLCEAEFPNREAFKAHQGRVHGGQRWYQAQYVARCELEPYQPSPTEERQASERRGIALDPPALSPWDSLLALALPASALRASSFSGRGDRLDLGVGLHFLVAPQVVARFHVSQCCATVEPVDETFVPKPEPEVQKQLLHAAIVGSIAGRIGQGGFAEEISRQAAGAAESAARDQAACQAREPRAFRACVCCAMQQWSENLHSEFLVGDKCGIKNRALFAECLSAEWYHQRWPLIPREELMSSAVDFPHEDSEGSPTCTKILLHKRRVPPEALTGEAPVRVCEACRRDLWSDHPKVPLMALVNDLWLGRHHPLLRKAALAHQMLLALGRVVSTKIYLSSKGADKAVRQEQESWRQKFLQYAMQGTAIVFGNGNVDHAMRSFPPEPDMLRDTFVAVFAGADDDEDGAPLTEEQKQERALRAMREEVALHVDKAEYDAQARLLKQHNYVYNDPGVQYRSDLVDRFPPQPGVPDCMLACAKYVPTDAALDDVAQAQGPASATTGAQADMGAAAGDAQELTKWLSVLEDHMDDVSEITSLPALQGMLERMESQAGRVVANELMSRLENERGEDGALQLDEIGRHRLRDLCKEFHARCRKISPGEDVAKLHWRVQRLETNNCQAGEDAGDLARPAGVAGTPAEDDPRSLQEPPGPDGQRKARLVVPTSKKAETWWDPKYWSIARPTDFCYGDCAWGLGDKEGRLCFSVAHFIQNLLTREEMEYDVPGDEEKYVARPINRFRSSWYDVHLLHSFWRVTETTNSTYTFMKTPGAFGAARACADITPEMIEQVQLRAQQTGGKATLHGILKDKDTPNKVRQAFATLGQATASQVGSDGHRRELRGEGEAYTLRFGPPVLFVTPNLADTKQPLILIVQGEEYNFNADLSEAEQVTLREMSQRLAADPVGQAVVFELMMRLFFVHVLGLRRETVGWRRGEVRQISEHWVSDGVAADLMGVPTVFGPLAAAFGPVEAQGRGSLHPHILIWLLQGQLRVLLDMLQRDQARFQERLNLWMRQVVQAVVATQQSAVELLPLHLQGGENKCGAEVPPLPFGPNEKRHCRADGGKETATPEQLGKEGEKREDLYYYDPSSDDYHEAIRADLPLRDTNGGIVGDAATWTEQRAAETKNYWAQPLSSSASGIFPRYRGGCTLAGSLPSDEWIREMCHDVRQLVIGCGIHVCSPSCYKYHSDKARGSQICRHNFYNLVTLCTWPEDGDSQECRLRTRGKALRGCIGIFLETEYGMAGRIITFQLHPGETSTKYAAVVSARCNVDVQDMRRVLPPRLWMDPLELEPPANEGDRNSYNHGLYPQRYANFSVGAREDWGWFQHLNTTSEEKWELVVVTDWHKIYRELANCVSPIVDGDDAARADLQRDLERHAIATFVDAHNTSYYVNSYTTKVNPSMDDVLCKLLDGVRRLKSQWNDREVQGAGDASDEPQLTAAAKRKEDFKRTLQVLSRFETCFRRASWKSGCEMVFPMLFGHLSFMTHRCWKVSMRKSIYLAAESWRRRHGHADTAESPPAASITYAVPGTGQQVAMPGWSEVQREGETVYVSPDGEEFDTIEYAHQAFQIANASGGSLRDVTKALNKMREGEEEEQPDAPGPTVEGLAQGKFRGAVLSQHDDWMHRGDHPIVRDMSLYVYSIWVYRVELPLHALPAGELEPEGSGGRTLHVDIAFDSSYSAARNWTQRLAAEPRIPKPDGFQFVSAESNVETHYLMKSVLLRPVHLPDADGPNDTKELRYLRAYEHLCAAPEGEPEWLVLGISGRDGQQRSVSSAVSTT</sequence>
<dbReference type="InterPro" id="IPR038765">
    <property type="entry name" value="Papain-like_cys_pep_sf"/>
</dbReference>
<feature type="region of interest" description="Disordered" evidence="2">
    <location>
        <begin position="1864"/>
        <end position="1883"/>
    </location>
</feature>
<evidence type="ECO:0000313" key="5">
    <source>
        <dbReference type="EMBL" id="CAK0788545.1"/>
    </source>
</evidence>
<evidence type="ECO:0000256" key="1">
    <source>
        <dbReference type="PROSITE-ProRule" id="PRU00042"/>
    </source>
</evidence>
<dbReference type="Gene3D" id="3.90.70.10">
    <property type="entry name" value="Cysteine proteinases"/>
    <property type="match status" value="1"/>
</dbReference>
<feature type="compositionally biased region" description="Basic and acidic residues" evidence="2">
    <location>
        <begin position="50"/>
        <end position="59"/>
    </location>
</feature>
<evidence type="ECO:0000256" key="2">
    <source>
        <dbReference type="SAM" id="MobiDB-lite"/>
    </source>
</evidence>
<feature type="region of interest" description="Disordered" evidence="2">
    <location>
        <begin position="1431"/>
        <end position="1469"/>
    </location>
</feature>
<feature type="region of interest" description="Disordered" evidence="2">
    <location>
        <begin position="476"/>
        <end position="641"/>
    </location>
</feature>
<feature type="compositionally biased region" description="Basic and acidic residues" evidence="2">
    <location>
        <begin position="551"/>
        <end position="578"/>
    </location>
</feature>
<dbReference type="Pfam" id="PF14214">
    <property type="entry name" value="Helitron_like_N"/>
    <property type="match status" value="1"/>
</dbReference>
<name>A0ABN9P7K5_9DINO</name>
<feature type="domain" description="C2H2-type" evidence="3">
    <location>
        <begin position="811"/>
        <end position="839"/>
    </location>
</feature>
<dbReference type="PROSITE" id="PS50235">
    <property type="entry name" value="USP_3"/>
    <property type="match status" value="1"/>
</dbReference>
<evidence type="ECO:0000259" key="3">
    <source>
        <dbReference type="PROSITE" id="PS50157"/>
    </source>
</evidence>
<dbReference type="Pfam" id="PF20209">
    <property type="entry name" value="DUF6570"/>
    <property type="match status" value="1"/>
</dbReference>
<comment type="caution">
    <text evidence="5">The sequence shown here is derived from an EMBL/GenBank/DDBJ whole genome shotgun (WGS) entry which is preliminary data.</text>
</comment>
<evidence type="ECO:0000259" key="4">
    <source>
        <dbReference type="PROSITE" id="PS50235"/>
    </source>
</evidence>
<protein>
    <recommendedName>
        <fullName evidence="7">C2H2-type domain-containing protein</fullName>
    </recommendedName>
</protein>
<feature type="compositionally biased region" description="Acidic residues" evidence="2">
    <location>
        <begin position="488"/>
        <end position="518"/>
    </location>
</feature>
<proteinExistence type="predicted"/>
<feature type="domain" description="USP" evidence="4">
    <location>
        <begin position="174"/>
        <end position="469"/>
    </location>
</feature>
<dbReference type="Pfam" id="PF00443">
    <property type="entry name" value="UCH"/>
    <property type="match status" value="1"/>
</dbReference>
<dbReference type="InterPro" id="IPR013087">
    <property type="entry name" value="Znf_C2H2_type"/>
</dbReference>
<keyword evidence="1" id="KW-0862">Zinc</keyword>
<feature type="compositionally biased region" description="Basic and acidic residues" evidence="2">
    <location>
        <begin position="586"/>
        <end position="600"/>
    </location>
</feature>
<dbReference type="InterPro" id="IPR025476">
    <property type="entry name" value="Helitron_helicase-like"/>
</dbReference>
<accession>A0ABN9P7K5</accession>
<feature type="compositionally biased region" description="Basic and acidic residues" evidence="2">
    <location>
        <begin position="607"/>
        <end position="616"/>
    </location>
</feature>
<feature type="compositionally biased region" description="Basic and acidic residues" evidence="2">
    <location>
        <begin position="630"/>
        <end position="641"/>
    </location>
</feature>
<dbReference type="PROSITE" id="PS00028">
    <property type="entry name" value="ZINC_FINGER_C2H2_1"/>
    <property type="match status" value="1"/>
</dbReference>
<dbReference type="SUPFAM" id="SSF54001">
    <property type="entry name" value="Cysteine proteinases"/>
    <property type="match status" value="1"/>
</dbReference>
<organism evidence="5 6">
    <name type="scientific">Prorocentrum cordatum</name>
    <dbReference type="NCBI Taxonomy" id="2364126"/>
    <lineage>
        <taxon>Eukaryota</taxon>
        <taxon>Sar</taxon>
        <taxon>Alveolata</taxon>
        <taxon>Dinophyceae</taxon>
        <taxon>Prorocentrales</taxon>
        <taxon>Prorocentraceae</taxon>
        <taxon>Prorocentrum</taxon>
    </lineage>
</organism>
<keyword evidence="1" id="KW-0479">Metal-binding</keyword>
<keyword evidence="6" id="KW-1185">Reference proteome</keyword>
<dbReference type="PROSITE" id="PS50157">
    <property type="entry name" value="ZINC_FINGER_C2H2_2"/>
    <property type="match status" value="1"/>
</dbReference>
<evidence type="ECO:0008006" key="7">
    <source>
        <dbReference type="Google" id="ProtNLM"/>
    </source>
</evidence>
<feature type="compositionally biased region" description="Basic residues" evidence="2">
    <location>
        <begin position="541"/>
        <end position="550"/>
    </location>
</feature>
<dbReference type="InterPro" id="IPR028889">
    <property type="entry name" value="USP"/>
</dbReference>
<dbReference type="EMBL" id="CAUYUJ010000079">
    <property type="protein sequence ID" value="CAK0788545.1"/>
    <property type="molecule type" value="Genomic_DNA"/>
</dbReference>